<dbReference type="GO" id="GO:0008237">
    <property type="term" value="F:metallopeptidase activity"/>
    <property type="evidence" value="ECO:0007669"/>
    <property type="project" value="UniProtKB-KW"/>
</dbReference>
<keyword evidence="1" id="KW-0812">Transmembrane</keyword>
<organism evidence="3 4">
    <name type="scientific">Microbacterium hominis</name>
    <dbReference type="NCBI Taxonomy" id="162426"/>
    <lineage>
        <taxon>Bacteria</taxon>
        <taxon>Bacillati</taxon>
        <taxon>Actinomycetota</taxon>
        <taxon>Actinomycetes</taxon>
        <taxon>Micrococcales</taxon>
        <taxon>Microbacteriaceae</taxon>
        <taxon>Microbacterium</taxon>
    </lineage>
</organism>
<keyword evidence="3" id="KW-0645">Protease</keyword>
<dbReference type="Pfam" id="PF02517">
    <property type="entry name" value="Rce1-like"/>
    <property type="match status" value="1"/>
</dbReference>
<keyword evidence="1" id="KW-1133">Transmembrane helix</keyword>
<evidence type="ECO:0000313" key="3">
    <source>
        <dbReference type="EMBL" id="QKJ20234.1"/>
    </source>
</evidence>
<proteinExistence type="predicted"/>
<keyword evidence="3" id="KW-0482">Metalloprotease</keyword>
<dbReference type="AlphaFoldDB" id="A0A7D4PW21"/>
<dbReference type="EMBL" id="CP054038">
    <property type="protein sequence ID" value="QKJ20234.1"/>
    <property type="molecule type" value="Genomic_DNA"/>
</dbReference>
<feature type="domain" description="CAAX prenyl protease 2/Lysostaphin resistance protein A-like" evidence="2">
    <location>
        <begin position="129"/>
        <end position="232"/>
    </location>
</feature>
<feature type="transmembrane region" description="Helical" evidence="1">
    <location>
        <begin position="12"/>
        <end position="37"/>
    </location>
</feature>
<dbReference type="GO" id="GO:0004175">
    <property type="term" value="F:endopeptidase activity"/>
    <property type="evidence" value="ECO:0007669"/>
    <property type="project" value="UniProtKB-ARBA"/>
</dbReference>
<feature type="transmembrane region" description="Helical" evidence="1">
    <location>
        <begin position="89"/>
        <end position="108"/>
    </location>
</feature>
<feature type="transmembrane region" description="Helical" evidence="1">
    <location>
        <begin position="57"/>
        <end position="77"/>
    </location>
</feature>
<accession>A0A7D4PW21</accession>
<dbReference type="GO" id="GO:0080120">
    <property type="term" value="P:CAAX-box protein maturation"/>
    <property type="evidence" value="ECO:0007669"/>
    <property type="project" value="UniProtKB-ARBA"/>
</dbReference>
<dbReference type="Proteomes" id="UP000502498">
    <property type="component" value="Chromosome"/>
</dbReference>
<evidence type="ECO:0000256" key="1">
    <source>
        <dbReference type="SAM" id="Phobius"/>
    </source>
</evidence>
<feature type="transmembrane region" description="Helical" evidence="1">
    <location>
        <begin position="165"/>
        <end position="188"/>
    </location>
</feature>
<evidence type="ECO:0000259" key="2">
    <source>
        <dbReference type="Pfam" id="PF02517"/>
    </source>
</evidence>
<dbReference type="InterPro" id="IPR003675">
    <property type="entry name" value="Rce1/LyrA-like_dom"/>
</dbReference>
<feature type="transmembrane region" description="Helical" evidence="1">
    <location>
        <begin position="128"/>
        <end position="153"/>
    </location>
</feature>
<keyword evidence="1" id="KW-0472">Membrane</keyword>
<keyword evidence="3" id="KW-0378">Hydrolase</keyword>
<name>A0A7D4PW21_9MICO</name>
<reference evidence="3 4" key="1">
    <citation type="submission" date="2020-05" db="EMBL/GenBank/DDBJ databases">
        <title>Strain PA2F3 complete genome.</title>
        <authorList>
            <person name="Kim Y.-S."/>
            <person name="Kim S.-J."/>
            <person name="Jung H.-k."/>
            <person name="Kim S.-E."/>
            <person name="Kim K.-H."/>
        </authorList>
    </citation>
    <scope>NUCLEOTIDE SEQUENCE [LARGE SCALE GENOMIC DNA]</scope>
    <source>
        <strain evidence="3 4">PA2F3</strain>
    </source>
</reference>
<dbReference type="GO" id="GO:0006508">
    <property type="term" value="P:proteolysis"/>
    <property type="evidence" value="ECO:0007669"/>
    <property type="project" value="UniProtKB-KW"/>
</dbReference>
<dbReference type="RefSeq" id="WP_172990670.1">
    <property type="nucleotide sequence ID" value="NZ_CP054038.1"/>
</dbReference>
<feature type="transmembrane region" description="Helical" evidence="1">
    <location>
        <begin position="194"/>
        <end position="212"/>
    </location>
</feature>
<evidence type="ECO:0000313" key="4">
    <source>
        <dbReference type="Proteomes" id="UP000502498"/>
    </source>
</evidence>
<sequence>MPPAGVIARGAVFARPGAALLIAAGGFALAALVLLAYPTLSRLFFGLGATESAIVDLVLVSTPLVAAVIVAAVIARGGAAAGIHRFGSWVWIDAASGIAVGLLARAIVELVAPTTGSLAGPFGPPDTVTIVVIALGVVVVTPVVEELFFRGLLQRSLAQVLARPVGAVAAAVASVLASVLGFVALHALAVTGPIPLGLIVGSVTVGLGCALLTVLTGRIGGAIVAHVVSNALGLALLLS</sequence>
<gene>
    <name evidence="3" type="ORF">HQM25_13270</name>
</gene>
<protein>
    <submittedName>
        <fullName evidence="3">CPBP family intramembrane metalloprotease</fullName>
    </submittedName>
</protein>